<comment type="caution">
    <text evidence="3">The sequence shown here is derived from an EMBL/GenBank/DDBJ whole genome shotgun (WGS) entry which is preliminary data.</text>
</comment>
<accession>A0A178XTR8</accession>
<dbReference type="Pfam" id="PF06276">
    <property type="entry name" value="FhuF"/>
    <property type="match status" value="1"/>
</dbReference>
<evidence type="ECO:0000313" key="3">
    <source>
        <dbReference type="EMBL" id="OAP38597.1"/>
    </source>
</evidence>
<evidence type="ECO:0000313" key="4">
    <source>
        <dbReference type="Proteomes" id="UP000094025"/>
    </source>
</evidence>
<dbReference type="STRING" id="1472378.AU381_22310"/>
<sequence>MDERMGQGQHQESAAGREAAAAIAWLAAVRPEVACSVASSNAHSKSPDGFWSESANVETCLAYQDRFASGMDDKVRAAHLIAFYSHQFSLAAGAISLASGLVPIVSGLRFETYSRPCDGRTLTAGRFHFLVELSPGESEMEREAWAKSFHDAFVAHLKPVISILKRRCGLSVRAQWRLAADSLAGAFLEIGRRRGEEETAIEHALGIVKRAHSPLASRQLHYERITVFSSGGGEVRSRTYRIRGGCCLFYRADGGSYCDTCVLLEPELRRERLRAHLLDSKV</sequence>
<keyword evidence="4" id="KW-1185">Reference proteome</keyword>
<dbReference type="Proteomes" id="UP000094025">
    <property type="component" value="Unassembled WGS sequence"/>
</dbReference>
<dbReference type="AlphaFoldDB" id="A0A178XTR8"/>
<protein>
    <recommendedName>
        <fullName evidence="5">Ferric siderophore reductase C-terminal domain-containing protein</fullName>
    </recommendedName>
</protein>
<dbReference type="GO" id="GO:0051537">
    <property type="term" value="F:2 iron, 2 sulfur cluster binding"/>
    <property type="evidence" value="ECO:0007669"/>
    <property type="project" value="InterPro"/>
</dbReference>
<evidence type="ECO:0000259" key="2">
    <source>
        <dbReference type="Pfam" id="PF11575"/>
    </source>
</evidence>
<dbReference type="GO" id="GO:0003824">
    <property type="term" value="F:catalytic activity"/>
    <property type="evidence" value="ECO:0007669"/>
    <property type="project" value="UniProtKB-ARBA"/>
</dbReference>
<organism evidence="3 4">
    <name type="scientific">Sinorhizobium glycinis</name>
    <dbReference type="NCBI Taxonomy" id="1472378"/>
    <lineage>
        <taxon>Bacteria</taxon>
        <taxon>Pseudomonadati</taxon>
        <taxon>Pseudomonadota</taxon>
        <taxon>Alphaproteobacteria</taxon>
        <taxon>Hyphomicrobiales</taxon>
        <taxon>Rhizobiaceae</taxon>
        <taxon>Sinorhizobium/Ensifer group</taxon>
        <taxon>Sinorhizobium</taxon>
    </lineage>
</organism>
<feature type="domain" description="Aerobactin siderophore biosynthesis IucA/IucC-like C-terminal" evidence="1">
    <location>
        <begin position="127"/>
        <end position="194"/>
    </location>
</feature>
<name>A0A178XTR8_9HYPH</name>
<evidence type="ECO:0000259" key="1">
    <source>
        <dbReference type="Pfam" id="PF06276"/>
    </source>
</evidence>
<dbReference type="EMBL" id="LPUX01000061">
    <property type="protein sequence ID" value="OAP38597.1"/>
    <property type="molecule type" value="Genomic_DNA"/>
</dbReference>
<reference evidence="3 4" key="1">
    <citation type="journal article" date="2016" name="Int. J. Syst. Evol. Microbiol.">
        <title>Ensifer glycinis sp. nov., an novel rhizobial species associated with Glycine spp.</title>
        <authorList>
            <person name="Yan H."/>
            <person name="Yan J."/>
            <person name="Sui X.H."/>
            <person name="Wang E.T."/>
            <person name="Chen W.X."/>
            <person name="Zhang X.X."/>
            <person name="Chen W.F."/>
        </authorList>
    </citation>
    <scope>NUCLEOTIDE SEQUENCE [LARGE SCALE GENOMIC DNA]</scope>
    <source>
        <strain evidence="3 4">CCBAU 23380</strain>
    </source>
</reference>
<feature type="domain" description="Ferric siderophore reductase C-terminal" evidence="2">
    <location>
        <begin position="243"/>
        <end position="263"/>
    </location>
</feature>
<proteinExistence type="predicted"/>
<dbReference type="InterPro" id="IPR022770">
    <property type="entry name" value="IucA/IucC-like_C"/>
</dbReference>
<evidence type="ECO:0008006" key="5">
    <source>
        <dbReference type="Google" id="ProtNLM"/>
    </source>
</evidence>
<dbReference type="InterPro" id="IPR024726">
    <property type="entry name" value="FhuF_C"/>
</dbReference>
<dbReference type="Pfam" id="PF11575">
    <property type="entry name" value="FhuF_C"/>
    <property type="match status" value="1"/>
</dbReference>
<gene>
    <name evidence="3" type="ORF">AU381_22310</name>
</gene>